<accession>A0A2T7DI62</accession>
<evidence type="ECO:0000313" key="2">
    <source>
        <dbReference type="EMBL" id="PUZ55250.1"/>
    </source>
</evidence>
<dbReference type="EMBL" id="CM009753">
    <property type="protein sequence ID" value="PUZ55250.1"/>
    <property type="molecule type" value="Genomic_DNA"/>
</dbReference>
<keyword evidence="3" id="KW-1185">Reference proteome</keyword>
<dbReference type="Proteomes" id="UP000244336">
    <property type="component" value="Chromosome 5"/>
</dbReference>
<gene>
    <name evidence="2" type="ORF">GQ55_5G197300</name>
</gene>
<dbReference type="Gramene" id="PUZ55250">
    <property type="protein sequence ID" value="PUZ55250"/>
    <property type="gene ID" value="GQ55_5G197300"/>
</dbReference>
<proteinExistence type="predicted"/>
<evidence type="ECO:0000313" key="3">
    <source>
        <dbReference type="Proteomes" id="UP000244336"/>
    </source>
</evidence>
<evidence type="ECO:0000256" key="1">
    <source>
        <dbReference type="SAM" id="MobiDB-lite"/>
    </source>
</evidence>
<dbReference type="AlphaFoldDB" id="A0A2T7DI62"/>
<protein>
    <submittedName>
        <fullName evidence="2">Uncharacterized protein</fullName>
    </submittedName>
</protein>
<organism evidence="2 3">
    <name type="scientific">Panicum hallii var. hallii</name>
    <dbReference type="NCBI Taxonomy" id="1504633"/>
    <lineage>
        <taxon>Eukaryota</taxon>
        <taxon>Viridiplantae</taxon>
        <taxon>Streptophyta</taxon>
        <taxon>Embryophyta</taxon>
        <taxon>Tracheophyta</taxon>
        <taxon>Spermatophyta</taxon>
        <taxon>Magnoliopsida</taxon>
        <taxon>Liliopsida</taxon>
        <taxon>Poales</taxon>
        <taxon>Poaceae</taxon>
        <taxon>PACMAD clade</taxon>
        <taxon>Panicoideae</taxon>
        <taxon>Panicodae</taxon>
        <taxon>Paniceae</taxon>
        <taxon>Panicinae</taxon>
        <taxon>Panicum</taxon>
        <taxon>Panicum sect. Panicum</taxon>
    </lineage>
</organism>
<feature type="region of interest" description="Disordered" evidence="1">
    <location>
        <begin position="1"/>
        <end position="89"/>
    </location>
</feature>
<name>A0A2T7DI62_9POAL</name>
<reference evidence="2 3" key="1">
    <citation type="submission" date="2018-04" db="EMBL/GenBank/DDBJ databases">
        <title>WGS assembly of Panicum hallii var. hallii HAL2.</title>
        <authorList>
            <person name="Lovell J."/>
            <person name="Jenkins J."/>
            <person name="Lowry D."/>
            <person name="Mamidi S."/>
            <person name="Sreedasyam A."/>
            <person name="Weng X."/>
            <person name="Barry K."/>
            <person name="Bonette J."/>
            <person name="Campitelli B."/>
            <person name="Daum C."/>
            <person name="Gordon S."/>
            <person name="Gould B."/>
            <person name="Lipzen A."/>
            <person name="MacQueen A."/>
            <person name="Palacio-Mejia J."/>
            <person name="Plott C."/>
            <person name="Shakirov E."/>
            <person name="Shu S."/>
            <person name="Yoshinaga Y."/>
            <person name="Zane M."/>
            <person name="Rokhsar D."/>
            <person name="Grimwood J."/>
            <person name="Schmutz J."/>
            <person name="Juenger T."/>
        </authorList>
    </citation>
    <scope>NUCLEOTIDE SEQUENCE [LARGE SCALE GENOMIC DNA]</scope>
    <source>
        <strain evidence="3">cv. HAL2</strain>
    </source>
</reference>
<sequence length="109" mass="12019">MQWQGPRRGQATKDKNKLASGHPAPVAEEEDQGMPPQVHSTARPSRSLADPSVHLQIRSPGSSRDRPSVHLRRRTNFQGDRPVCGGGASHRIWGREICSGEEETNRFSG</sequence>